<feature type="non-terminal residue" evidence="2">
    <location>
        <position position="119"/>
    </location>
</feature>
<reference evidence="3" key="1">
    <citation type="journal article" date="2019" name="Curr. Biol.">
        <title>Genome Sequence of Striga asiatica Provides Insight into the Evolution of Plant Parasitism.</title>
        <authorList>
            <person name="Yoshida S."/>
            <person name="Kim S."/>
            <person name="Wafula E.K."/>
            <person name="Tanskanen J."/>
            <person name="Kim Y.M."/>
            <person name="Honaas L."/>
            <person name="Yang Z."/>
            <person name="Spallek T."/>
            <person name="Conn C.E."/>
            <person name="Ichihashi Y."/>
            <person name="Cheong K."/>
            <person name="Cui S."/>
            <person name="Der J.P."/>
            <person name="Gundlach H."/>
            <person name="Jiao Y."/>
            <person name="Hori C."/>
            <person name="Ishida J.K."/>
            <person name="Kasahara H."/>
            <person name="Kiba T."/>
            <person name="Kim M.S."/>
            <person name="Koo N."/>
            <person name="Laohavisit A."/>
            <person name="Lee Y.H."/>
            <person name="Lumba S."/>
            <person name="McCourt P."/>
            <person name="Mortimer J.C."/>
            <person name="Mutuku J.M."/>
            <person name="Nomura T."/>
            <person name="Sasaki-Sekimoto Y."/>
            <person name="Seto Y."/>
            <person name="Wang Y."/>
            <person name="Wakatake T."/>
            <person name="Sakakibara H."/>
            <person name="Demura T."/>
            <person name="Yamaguchi S."/>
            <person name="Yoneyama K."/>
            <person name="Manabe R.I."/>
            <person name="Nelson D.C."/>
            <person name="Schulman A.H."/>
            <person name="Timko M.P."/>
            <person name="dePamphilis C.W."/>
            <person name="Choi D."/>
            <person name="Shirasu K."/>
        </authorList>
    </citation>
    <scope>NUCLEOTIDE SEQUENCE [LARGE SCALE GENOMIC DNA]</scope>
    <source>
        <strain evidence="3">cv. UVA1</strain>
    </source>
</reference>
<sequence>MRRLPSTGASLSLQLRHQPLGLRRDEIDSMTTTSTPSHRPRTYLENHRQILAFLSGSPSSVPHTPKQTHTQLRNRRDRQQLWATLVDGTEEATDLFQFSEAMPVQMIQWLDTATASGSE</sequence>
<feature type="compositionally biased region" description="Polar residues" evidence="1">
    <location>
        <begin position="56"/>
        <end position="71"/>
    </location>
</feature>
<organism evidence="2 3">
    <name type="scientific">Striga asiatica</name>
    <name type="common">Asiatic witchweed</name>
    <name type="synonym">Buchnera asiatica</name>
    <dbReference type="NCBI Taxonomy" id="4170"/>
    <lineage>
        <taxon>Eukaryota</taxon>
        <taxon>Viridiplantae</taxon>
        <taxon>Streptophyta</taxon>
        <taxon>Embryophyta</taxon>
        <taxon>Tracheophyta</taxon>
        <taxon>Spermatophyta</taxon>
        <taxon>Magnoliopsida</taxon>
        <taxon>eudicotyledons</taxon>
        <taxon>Gunneridae</taxon>
        <taxon>Pentapetalae</taxon>
        <taxon>asterids</taxon>
        <taxon>lamiids</taxon>
        <taxon>Lamiales</taxon>
        <taxon>Orobanchaceae</taxon>
        <taxon>Buchnereae</taxon>
        <taxon>Striga</taxon>
    </lineage>
</organism>
<evidence type="ECO:0000256" key="1">
    <source>
        <dbReference type="SAM" id="MobiDB-lite"/>
    </source>
</evidence>
<evidence type="ECO:0000313" key="3">
    <source>
        <dbReference type="Proteomes" id="UP000325081"/>
    </source>
</evidence>
<evidence type="ECO:0000313" key="2">
    <source>
        <dbReference type="EMBL" id="GER27007.1"/>
    </source>
</evidence>
<gene>
    <name evidence="2" type="ORF">STAS_02686</name>
</gene>
<dbReference type="Proteomes" id="UP000325081">
    <property type="component" value="Unassembled WGS sequence"/>
</dbReference>
<keyword evidence="3" id="KW-1185">Reference proteome</keyword>
<feature type="region of interest" description="Disordered" evidence="1">
    <location>
        <begin position="55"/>
        <end position="76"/>
    </location>
</feature>
<name>A0A5A7P330_STRAF</name>
<dbReference type="EMBL" id="BKCP01001447">
    <property type="protein sequence ID" value="GER27007.1"/>
    <property type="molecule type" value="Genomic_DNA"/>
</dbReference>
<comment type="caution">
    <text evidence="2">The sequence shown here is derived from an EMBL/GenBank/DDBJ whole genome shotgun (WGS) entry which is preliminary data.</text>
</comment>
<feature type="region of interest" description="Disordered" evidence="1">
    <location>
        <begin position="1"/>
        <end position="42"/>
    </location>
</feature>
<dbReference type="AlphaFoldDB" id="A0A5A7P330"/>
<proteinExistence type="predicted"/>
<protein>
    <submittedName>
        <fullName evidence="2">tRNA uridine 5-carboxymethylaminomethyl modification enzyme MnmG</fullName>
    </submittedName>
</protein>
<accession>A0A5A7P330</accession>